<dbReference type="OrthoDB" id="2831684at2759"/>
<dbReference type="AlphaFoldDB" id="A0A9W9I0Q4"/>
<dbReference type="PANTHER" id="PTHR36183:SF2">
    <property type="entry name" value="BETA-GLUCURONIDASE C-TERMINAL DOMAIN-CONTAINING PROTEIN"/>
    <property type="match status" value="1"/>
</dbReference>
<evidence type="ECO:0000259" key="1">
    <source>
        <dbReference type="Pfam" id="PF16862"/>
    </source>
</evidence>
<sequence length="484" mass="52650">MLVPLLFAAVAAAVPSDPDTSPITVSKDTPRSAGAAVLHPFLTVTGDLALYDPNLTTSVNGTFVPAVSGDFPYYLSIGPSFFESYATLPNTKFIHGFNLGKNDTAAMKSLLATIPLACKALKDGKLAHWELGNEPDLFKTTKPYSVRPANWNESDYVHDWRAKERIIKRKLTQSCPELAEGSSYSYIGPSFAGLEYSLDAVKTWRSGLNSDHNIALNSMHNYIGGAEEPGVTLRRTLMNHTSTVDSVAQHVNLSRALSAEGLADVPYILGETNSLYHQGKPGLSNSFGAALWGVDFNLYCASQSIRRVHMHQGTDYRYAAWQPVDTNKTTLGTKPPYYGNIMVAAMLRGNGAEGRDGEVRVVHLAMPRETEAAYAAYVDGRLARIAVVNLQQFNSTGATDRPTTRYRFQVPPSSTPALSLQRLLANGSDALSGISWDGWSYNYELKDGAPVRLRNVTVGETVAVDPRGVVELEMPWSSAAILNL</sequence>
<reference evidence="2" key="1">
    <citation type="submission" date="2022-11" db="EMBL/GenBank/DDBJ databases">
        <authorList>
            <person name="Petersen C."/>
        </authorList>
    </citation>
    <scope>NUCLEOTIDE SEQUENCE</scope>
    <source>
        <strain evidence="2">IBT 21917</strain>
    </source>
</reference>
<name>A0A9W9I0Q4_9EURO</name>
<feature type="domain" description="Beta-glucuronidase C-terminal" evidence="1">
    <location>
        <begin position="373"/>
        <end position="481"/>
    </location>
</feature>
<dbReference type="Proteomes" id="UP001146351">
    <property type="component" value="Unassembled WGS sequence"/>
</dbReference>
<proteinExistence type="predicted"/>
<dbReference type="Gene3D" id="3.20.20.80">
    <property type="entry name" value="Glycosidases"/>
    <property type="match status" value="1"/>
</dbReference>
<reference evidence="2" key="2">
    <citation type="journal article" date="2023" name="IMA Fungus">
        <title>Comparative genomic study of the Penicillium genus elucidates a diverse pangenome and 15 lateral gene transfer events.</title>
        <authorList>
            <person name="Petersen C."/>
            <person name="Sorensen T."/>
            <person name="Nielsen M.R."/>
            <person name="Sondergaard T.E."/>
            <person name="Sorensen J.L."/>
            <person name="Fitzpatrick D.A."/>
            <person name="Frisvad J.C."/>
            <person name="Nielsen K.L."/>
        </authorList>
    </citation>
    <scope>NUCLEOTIDE SEQUENCE</scope>
    <source>
        <strain evidence="2">IBT 21917</strain>
    </source>
</reference>
<dbReference type="SUPFAM" id="SSF51445">
    <property type="entry name" value="(Trans)glycosidases"/>
    <property type="match status" value="1"/>
</dbReference>
<evidence type="ECO:0000313" key="2">
    <source>
        <dbReference type="EMBL" id="KAJ5161181.1"/>
    </source>
</evidence>
<gene>
    <name evidence="2" type="ORF">N7492_006573</name>
</gene>
<dbReference type="InterPro" id="IPR052974">
    <property type="entry name" value="GH79_Enzymes"/>
</dbReference>
<dbReference type="EMBL" id="JAPQKO010000005">
    <property type="protein sequence ID" value="KAJ5161181.1"/>
    <property type="molecule type" value="Genomic_DNA"/>
</dbReference>
<protein>
    <recommendedName>
        <fullName evidence="1">Beta-glucuronidase C-terminal domain-containing protein</fullName>
    </recommendedName>
</protein>
<dbReference type="InterPro" id="IPR031728">
    <property type="entry name" value="GlcAase_C"/>
</dbReference>
<comment type="caution">
    <text evidence="2">The sequence shown here is derived from an EMBL/GenBank/DDBJ whole genome shotgun (WGS) entry which is preliminary data.</text>
</comment>
<dbReference type="InterPro" id="IPR017853">
    <property type="entry name" value="GH"/>
</dbReference>
<dbReference type="Pfam" id="PF16862">
    <property type="entry name" value="Glyco_hydro_79C"/>
    <property type="match status" value="1"/>
</dbReference>
<evidence type="ECO:0000313" key="3">
    <source>
        <dbReference type="Proteomes" id="UP001146351"/>
    </source>
</evidence>
<accession>A0A9W9I0Q4</accession>
<dbReference type="PANTHER" id="PTHR36183">
    <property type="entry name" value="BETA-GLUCURONIDASE"/>
    <property type="match status" value="1"/>
</dbReference>
<organism evidence="2 3">
    <name type="scientific">Penicillium capsulatum</name>
    <dbReference type="NCBI Taxonomy" id="69766"/>
    <lineage>
        <taxon>Eukaryota</taxon>
        <taxon>Fungi</taxon>
        <taxon>Dikarya</taxon>
        <taxon>Ascomycota</taxon>
        <taxon>Pezizomycotina</taxon>
        <taxon>Eurotiomycetes</taxon>
        <taxon>Eurotiomycetidae</taxon>
        <taxon>Eurotiales</taxon>
        <taxon>Aspergillaceae</taxon>
        <taxon>Penicillium</taxon>
    </lineage>
</organism>
<keyword evidence="3" id="KW-1185">Reference proteome</keyword>